<dbReference type="AlphaFoldDB" id="A0A160IQV5"/>
<dbReference type="GO" id="GO:0016787">
    <property type="term" value="F:hydrolase activity"/>
    <property type="evidence" value="ECO:0007669"/>
    <property type="project" value="UniProtKB-KW"/>
</dbReference>
<dbReference type="SUPFAM" id="SSF63817">
    <property type="entry name" value="Sortase"/>
    <property type="match status" value="1"/>
</dbReference>
<evidence type="ECO:0000313" key="3">
    <source>
        <dbReference type="EMBL" id="ANC78814.1"/>
    </source>
</evidence>
<dbReference type="InterPro" id="IPR023365">
    <property type="entry name" value="Sortase_dom-sf"/>
</dbReference>
<dbReference type="EMBL" id="CP015378">
    <property type="protein sequence ID" value="ANC78814.1"/>
    <property type="molecule type" value="Genomic_DNA"/>
</dbReference>
<dbReference type="Gene3D" id="2.40.260.10">
    <property type="entry name" value="Sortase"/>
    <property type="match status" value="1"/>
</dbReference>
<dbReference type="KEGG" id="fpn:ABE65_019230"/>
<organism evidence="3 4">
    <name type="scientific">Fictibacillus phosphorivorans</name>
    <dbReference type="NCBI Taxonomy" id="1221500"/>
    <lineage>
        <taxon>Bacteria</taxon>
        <taxon>Bacillati</taxon>
        <taxon>Bacillota</taxon>
        <taxon>Bacilli</taxon>
        <taxon>Bacillales</taxon>
        <taxon>Fictibacillaceae</taxon>
        <taxon>Fictibacillus</taxon>
    </lineage>
</organism>
<dbReference type="InterPro" id="IPR042000">
    <property type="entry name" value="Sortase_D_2"/>
</dbReference>
<dbReference type="InterPro" id="IPR005754">
    <property type="entry name" value="Sortase"/>
</dbReference>
<protein>
    <recommendedName>
        <fullName evidence="5">Class D sortase</fullName>
    </recommendedName>
</protein>
<evidence type="ECO:0000256" key="1">
    <source>
        <dbReference type="ARBA" id="ARBA00022801"/>
    </source>
</evidence>
<dbReference type="CDD" id="cd06166">
    <property type="entry name" value="Sortase_D_2"/>
    <property type="match status" value="1"/>
</dbReference>
<keyword evidence="4" id="KW-1185">Reference proteome</keyword>
<gene>
    <name evidence="3" type="ORF">ABE65_019230</name>
</gene>
<reference evidence="3 4" key="1">
    <citation type="submission" date="2016-04" db="EMBL/GenBank/DDBJ databases">
        <title>Complete genome sequence of Fictibacillus phosphorivorans G25-29, a strain toxic to nematodes.</title>
        <authorList>
            <person name="Zheng Z."/>
        </authorList>
    </citation>
    <scope>NUCLEOTIDE SEQUENCE [LARGE SCALE GENOMIC DNA]</scope>
    <source>
        <strain evidence="3 4">G25-29</strain>
    </source>
</reference>
<name>A0A160IQV5_9BACL</name>
<keyword evidence="1" id="KW-0378">Hydrolase</keyword>
<dbReference type="NCBIfam" id="TIGR01076">
    <property type="entry name" value="sortase_fam"/>
    <property type="match status" value="1"/>
</dbReference>
<accession>A0A160IQV5</accession>
<feature type="active site" description="Proton donor/acceptor" evidence="2">
    <location>
        <position position="123"/>
    </location>
</feature>
<dbReference type="RefSeq" id="WP_066398555.1">
    <property type="nucleotide sequence ID" value="NZ_CP015378.1"/>
</dbReference>
<sequence>MRWLAYLLIFAGVMTMAYPKAKSVYFSYQEQRLLEDWESSMDQSKIKQSYKQLDDIFLQERSQDYKEQVSSKTGIIGKLTINQIQLSIPILEGATKNNLKVGAGHLSGTSPLGQTGNAAIAAHRSYTYGKQFNRLPEVKPGDSIQVETAHQKLMYTVTEEILVKPTDLTVLQNNKKNEAMITLITCHPMKNPTHRYIVKAVLKKEEVL</sequence>
<feature type="active site" description="Acyl-thioester intermediate" evidence="2">
    <location>
        <position position="186"/>
    </location>
</feature>
<dbReference type="STRING" id="1221500.ABE65_019230"/>
<evidence type="ECO:0000256" key="2">
    <source>
        <dbReference type="PIRSR" id="PIRSR605754-1"/>
    </source>
</evidence>
<evidence type="ECO:0000313" key="4">
    <source>
        <dbReference type="Proteomes" id="UP000076623"/>
    </source>
</evidence>
<dbReference type="Proteomes" id="UP000076623">
    <property type="component" value="Chromosome"/>
</dbReference>
<evidence type="ECO:0008006" key="5">
    <source>
        <dbReference type="Google" id="ProtNLM"/>
    </source>
</evidence>
<dbReference type="Pfam" id="PF04203">
    <property type="entry name" value="Sortase"/>
    <property type="match status" value="1"/>
</dbReference>
<proteinExistence type="predicted"/>